<dbReference type="RefSeq" id="WP_082715358.1">
    <property type="nucleotide sequence ID" value="NZ_FORY01000001.1"/>
</dbReference>
<evidence type="ECO:0000259" key="1">
    <source>
        <dbReference type="Pfam" id="PF13403"/>
    </source>
</evidence>
<dbReference type="OrthoDB" id="7685535at2"/>
<dbReference type="GeneID" id="98663671"/>
<dbReference type="InterPro" id="IPR028992">
    <property type="entry name" value="Hedgehog/Intein_dom"/>
</dbReference>
<dbReference type="EMBL" id="FORY01000001">
    <property type="protein sequence ID" value="SFJ01881.1"/>
    <property type="molecule type" value="Genomic_DNA"/>
</dbReference>
<dbReference type="Proteomes" id="UP000183299">
    <property type="component" value="Unassembled WGS sequence"/>
</dbReference>
<dbReference type="SUPFAM" id="SSF51294">
    <property type="entry name" value="Hedgehog/intein (Hint) domain"/>
    <property type="match status" value="1"/>
</dbReference>
<reference evidence="2 3" key="1">
    <citation type="submission" date="2016-10" db="EMBL/GenBank/DDBJ databases">
        <authorList>
            <person name="de Groot N.N."/>
        </authorList>
    </citation>
    <scope>NUCLEOTIDE SEQUENCE [LARGE SCALE GENOMIC DNA]</scope>
    <source>
        <strain evidence="2 3">CGMCC 1.8891</strain>
    </source>
</reference>
<keyword evidence="3" id="KW-1185">Reference proteome</keyword>
<feature type="domain" description="Hedgehog/Intein (Hint)" evidence="1">
    <location>
        <begin position="38"/>
        <end position="169"/>
    </location>
</feature>
<evidence type="ECO:0000313" key="2">
    <source>
        <dbReference type="EMBL" id="SFJ01881.1"/>
    </source>
</evidence>
<sequence length="231" mass="25131">MIKLRDMFRKELACDANERSGAWDGALSDSHTLLTSGLIAGTKVATEIGWRDVEALQAGDKVLTFDDGLQTVRKVSRRWTYQEPHLTPEEFWPLDVPEGALGNRTGLILLPDQPVMMESDSSEATFGDPFTLIPARALEGYKGIDRLCADIPVEVVALHFDTEQVVFGNIGALFYCPAKGGASDACVAPRYEALPLTLSRMFVAALAQQGADGGVTMRRPEMPSQTQSTVV</sequence>
<dbReference type="Gene3D" id="2.170.16.10">
    <property type="entry name" value="Hedgehog/Intein (Hint) domain"/>
    <property type="match status" value="1"/>
</dbReference>
<evidence type="ECO:0000313" key="3">
    <source>
        <dbReference type="Proteomes" id="UP000183299"/>
    </source>
</evidence>
<protein>
    <submittedName>
        <fullName evidence="2">Hint domain-containing protein</fullName>
    </submittedName>
</protein>
<dbReference type="InterPro" id="IPR036844">
    <property type="entry name" value="Hint_dom_sf"/>
</dbReference>
<accession>A0A1I3MY52</accession>
<gene>
    <name evidence="2" type="ORF">SAMN04488138_101198</name>
</gene>
<dbReference type="STRING" id="576117.SAMN04488138_101198"/>
<organism evidence="2 3">
    <name type="scientific">Celeribacter halophilus</name>
    <dbReference type="NCBI Taxonomy" id="576117"/>
    <lineage>
        <taxon>Bacteria</taxon>
        <taxon>Pseudomonadati</taxon>
        <taxon>Pseudomonadota</taxon>
        <taxon>Alphaproteobacteria</taxon>
        <taxon>Rhodobacterales</taxon>
        <taxon>Roseobacteraceae</taxon>
        <taxon>Celeribacter</taxon>
    </lineage>
</organism>
<dbReference type="AlphaFoldDB" id="A0A1I3MY52"/>
<dbReference type="Pfam" id="PF13403">
    <property type="entry name" value="Hint_2"/>
    <property type="match status" value="1"/>
</dbReference>
<proteinExistence type="predicted"/>
<name>A0A1I3MY52_9RHOB</name>